<sequence length="110" mass="12216">MNPFDRVQTACTCGRSSQAITHFHRERMPAVADVLRLLEVKPMRPNRSGYAQVCCPIHGEIHPSLSVHLARGNWRCVACGASGGDILELYGQVRHLSFVEAACELAYWGH</sequence>
<evidence type="ECO:0000313" key="2">
    <source>
        <dbReference type="EMBL" id="MEM5341609.1"/>
    </source>
</evidence>
<dbReference type="InterPro" id="IPR002694">
    <property type="entry name" value="Znf_CHC2"/>
</dbReference>
<dbReference type="Gene3D" id="3.90.580.10">
    <property type="entry name" value="Zinc finger, CHC2-type domain"/>
    <property type="match status" value="1"/>
</dbReference>
<dbReference type="SUPFAM" id="SSF57783">
    <property type="entry name" value="Zinc beta-ribbon"/>
    <property type="match status" value="1"/>
</dbReference>
<name>A0ABU9R3P0_9BURK</name>
<feature type="domain" description="Zinc finger CHC2-type" evidence="1">
    <location>
        <begin position="51"/>
        <end position="106"/>
    </location>
</feature>
<dbReference type="Proteomes" id="UP001481677">
    <property type="component" value="Unassembled WGS sequence"/>
</dbReference>
<reference evidence="2 3" key="1">
    <citation type="submission" date="2024-01" db="EMBL/GenBank/DDBJ databases">
        <title>The diversity of rhizobia nodulating Mimosa spp. in eleven states of Brazil covering several biomes is determined by host plant, location, and edaphic factors.</title>
        <authorList>
            <person name="Rouws L."/>
            <person name="Barauna A."/>
            <person name="Beukes C."/>
            <person name="De Faria S.M."/>
            <person name="Gross E."/>
            <person name="Dos Reis Junior F.B."/>
            <person name="Simon M."/>
            <person name="Maluk M."/>
            <person name="Odee D.W."/>
            <person name="Kenicer G."/>
            <person name="Young J.P.W."/>
            <person name="Reis V.M."/>
            <person name="Zilli J."/>
            <person name="James E.K."/>
        </authorList>
    </citation>
    <scope>NUCLEOTIDE SEQUENCE [LARGE SCALE GENOMIC DNA]</scope>
    <source>
        <strain evidence="2 3">JPY530</strain>
    </source>
</reference>
<dbReference type="SMART" id="SM00400">
    <property type="entry name" value="ZnF_CHCC"/>
    <property type="match status" value="1"/>
</dbReference>
<organism evidence="2 3">
    <name type="scientific">Paraburkholderia azotifigens</name>
    <dbReference type="NCBI Taxonomy" id="2057004"/>
    <lineage>
        <taxon>Bacteria</taxon>
        <taxon>Pseudomonadati</taxon>
        <taxon>Pseudomonadota</taxon>
        <taxon>Betaproteobacteria</taxon>
        <taxon>Burkholderiales</taxon>
        <taxon>Burkholderiaceae</taxon>
        <taxon>Paraburkholderia</taxon>
    </lineage>
</organism>
<dbReference type="EMBL" id="JAZHGA010000012">
    <property type="protein sequence ID" value="MEM5341609.1"/>
    <property type="molecule type" value="Genomic_DNA"/>
</dbReference>
<comment type="caution">
    <text evidence="2">The sequence shown here is derived from an EMBL/GenBank/DDBJ whole genome shotgun (WGS) entry which is preliminary data.</text>
</comment>
<accession>A0ABU9R3P0</accession>
<gene>
    <name evidence="2" type="ORF">V4C56_18545</name>
</gene>
<protein>
    <submittedName>
        <fullName evidence="2">CHC2 zinc finger domain-containing protein</fullName>
    </submittedName>
</protein>
<proteinExistence type="predicted"/>
<dbReference type="RefSeq" id="WP_342959085.1">
    <property type="nucleotide sequence ID" value="NZ_JAZHFZ010000022.1"/>
</dbReference>
<dbReference type="Pfam" id="PF01807">
    <property type="entry name" value="Zn_ribbon_DnaG"/>
    <property type="match status" value="1"/>
</dbReference>
<dbReference type="InterPro" id="IPR036977">
    <property type="entry name" value="DNA_primase_Znf_CHC2"/>
</dbReference>
<keyword evidence="3" id="KW-1185">Reference proteome</keyword>
<evidence type="ECO:0000259" key="1">
    <source>
        <dbReference type="SMART" id="SM00400"/>
    </source>
</evidence>
<evidence type="ECO:0000313" key="3">
    <source>
        <dbReference type="Proteomes" id="UP001481677"/>
    </source>
</evidence>